<dbReference type="Proteomes" id="UP001549921">
    <property type="component" value="Unassembled WGS sequence"/>
</dbReference>
<dbReference type="EMBL" id="JBEDNZ010000001">
    <property type="protein sequence ID" value="KAL0852290.1"/>
    <property type="molecule type" value="Genomic_DNA"/>
</dbReference>
<keyword evidence="6" id="KW-0325">Glycoprotein</keyword>
<gene>
    <name evidence="12" type="ORF">ABMA28_000498</name>
</gene>
<feature type="compositionally biased region" description="Low complexity" evidence="9">
    <location>
        <begin position="425"/>
        <end position="442"/>
    </location>
</feature>
<keyword evidence="3 10" id="KW-0732">Signal</keyword>
<dbReference type="CDD" id="cd00087">
    <property type="entry name" value="FReD"/>
    <property type="match status" value="1"/>
</dbReference>
<dbReference type="InterPro" id="IPR036056">
    <property type="entry name" value="Fibrinogen-like_C"/>
</dbReference>
<evidence type="ECO:0000256" key="6">
    <source>
        <dbReference type="ARBA" id="ARBA00023180"/>
    </source>
</evidence>
<feature type="compositionally biased region" description="Polar residues" evidence="9">
    <location>
        <begin position="410"/>
        <end position="424"/>
    </location>
</feature>
<dbReference type="Gene3D" id="3.90.215.10">
    <property type="entry name" value="Gamma Fibrinogen, chain A, domain 1"/>
    <property type="match status" value="1"/>
</dbReference>
<dbReference type="SMART" id="SM00186">
    <property type="entry name" value="FBG"/>
    <property type="match status" value="1"/>
</dbReference>
<feature type="signal peptide" evidence="10">
    <location>
        <begin position="1"/>
        <end position="16"/>
    </location>
</feature>
<dbReference type="PROSITE" id="PS51406">
    <property type="entry name" value="FIBRINOGEN_C_2"/>
    <property type="match status" value="1"/>
</dbReference>
<comment type="caution">
    <text evidence="12">The sequence shown here is derived from an EMBL/GenBank/DDBJ whole genome shotgun (WGS) entry which is preliminary data.</text>
</comment>
<evidence type="ECO:0000256" key="4">
    <source>
        <dbReference type="ARBA" id="ARBA00023054"/>
    </source>
</evidence>
<comment type="subcellular location">
    <subcellularLocation>
        <location evidence="1">Secreted</location>
    </subcellularLocation>
</comment>
<keyword evidence="2" id="KW-0964">Secreted</keyword>
<feature type="coiled-coil region" evidence="8">
    <location>
        <begin position="72"/>
        <end position="99"/>
    </location>
</feature>
<evidence type="ECO:0000256" key="5">
    <source>
        <dbReference type="ARBA" id="ARBA00023157"/>
    </source>
</evidence>
<feature type="region of interest" description="Disordered" evidence="9">
    <location>
        <begin position="404"/>
        <end position="442"/>
    </location>
</feature>
<reference evidence="12 13" key="1">
    <citation type="submission" date="2024-06" db="EMBL/GenBank/DDBJ databases">
        <title>A chromosome-level genome assembly of beet webworm, Loxostege sticticalis.</title>
        <authorList>
            <person name="Zhang Y."/>
        </authorList>
    </citation>
    <scope>NUCLEOTIDE SEQUENCE [LARGE SCALE GENOMIC DNA]</scope>
    <source>
        <strain evidence="12">AQ028</strain>
        <tissue evidence="12">Male pupae</tissue>
    </source>
</reference>
<dbReference type="SUPFAM" id="SSF56496">
    <property type="entry name" value="Fibrinogen C-terminal domain-like"/>
    <property type="match status" value="1"/>
</dbReference>
<evidence type="ECO:0000259" key="11">
    <source>
        <dbReference type="PROSITE" id="PS51406"/>
    </source>
</evidence>
<comment type="function">
    <text evidence="7">Lectin involved in innate immunity. Agglutinates all types of human erythrocytes, Gram-positive and Gram-negative bacteria. Has a stronger agglutinating activity towards Gram-negative bacteria than towards Gram-positive bacteria. Specifically recognizes acetyl group-containing substances on agglutinated cells. The hemagglutinating activity was inhibited by EDTA, acetyl group-containing mono- and disaccharides, N-acetyl derivatives of amino acids, other acetyl group-containing substances, propionamide and benzamide. Enhances the antimicrobial activity of big defensin against Gram-positive bacteria but not against Gram-negative bacteria.</text>
</comment>
<dbReference type="Pfam" id="PF00147">
    <property type="entry name" value="Fibrinogen_C"/>
    <property type="match status" value="1"/>
</dbReference>
<evidence type="ECO:0000256" key="1">
    <source>
        <dbReference type="ARBA" id="ARBA00004613"/>
    </source>
</evidence>
<evidence type="ECO:0000256" key="3">
    <source>
        <dbReference type="ARBA" id="ARBA00022729"/>
    </source>
</evidence>
<feature type="chain" id="PRO_5044756888" description="Fibrinogen C-terminal domain-containing protein" evidence="10">
    <location>
        <begin position="17"/>
        <end position="721"/>
    </location>
</feature>
<evidence type="ECO:0000313" key="12">
    <source>
        <dbReference type="EMBL" id="KAL0852290.1"/>
    </source>
</evidence>
<dbReference type="NCBIfam" id="NF040941">
    <property type="entry name" value="GGGWT_bact"/>
    <property type="match status" value="1"/>
</dbReference>
<evidence type="ECO:0000313" key="13">
    <source>
        <dbReference type="Proteomes" id="UP001549921"/>
    </source>
</evidence>
<feature type="region of interest" description="Disordered" evidence="9">
    <location>
        <begin position="18"/>
        <end position="45"/>
    </location>
</feature>
<dbReference type="FunFam" id="3.90.215.10:FF:000001">
    <property type="entry name" value="Tenascin isoform 1"/>
    <property type="match status" value="1"/>
</dbReference>
<dbReference type="PANTHER" id="PTHR47221">
    <property type="entry name" value="FIBRINOGEN ALPHA CHAIN"/>
    <property type="match status" value="1"/>
</dbReference>
<dbReference type="GO" id="GO:0005576">
    <property type="term" value="C:extracellular region"/>
    <property type="evidence" value="ECO:0007669"/>
    <property type="project" value="UniProtKB-SubCell"/>
</dbReference>
<evidence type="ECO:0000256" key="8">
    <source>
        <dbReference type="SAM" id="Coils"/>
    </source>
</evidence>
<evidence type="ECO:0000256" key="9">
    <source>
        <dbReference type="SAM" id="MobiDB-lite"/>
    </source>
</evidence>
<evidence type="ECO:0000256" key="7">
    <source>
        <dbReference type="ARBA" id="ARBA00053344"/>
    </source>
</evidence>
<feature type="domain" description="Fibrinogen C-terminal" evidence="11">
    <location>
        <begin position="490"/>
        <end position="716"/>
    </location>
</feature>
<dbReference type="PANTHER" id="PTHR47221:SF6">
    <property type="entry name" value="FIBRINOGEN ALPHA CHAIN"/>
    <property type="match status" value="1"/>
</dbReference>
<dbReference type="InterPro" id="IPR037579">
    <property type="entry name" value="FIB_ANG-like"/>
</dbReference>
<keyword evidence="4 8" id="KW-0175">Coiled coil</keyword>
<sequence length="721" mass="80574">MSRLWMLVLLAAGAAAAGGRLPRTSPPAPPPAPSPAPSPRLPQRNLTLSTRSSVRNREQYIFNVFEVIVSTLETKLQRIENLDKAVEHLMRRVEALDSRVNDNIHKTDAIISKLGNLDLKLFSHIGQDDQKTVTENTTKRQNENKLNNSLLDKKLESLDQKVSDIDTKLVGLKTQIDNNFLPVDDINAEASEKKPINLNVIEIAKGLNSEVVNEITKEVDQLRTSMSTVDRKLQFHINLVSENLGKVLYMMADVHAAIVEPEAATINVNSLFKNRTTTSTQSPVAKASKIDTLVNKIIPMMSVSEKMDEVWDVVVGTKSSVDDLVPKSDELLTQTQRQERAIGQIHNDLRVKTNLIIENLDMVEKRLKKQEDDVATLAQRPVPAELLLDPTIDRLVEYAPNRYRLDEPSTDPSTSTVAATTMPPSSTVNNSPSGASSSATVTVTPASAGAGATGSTTARPASRKGGIIFPSVKNKPIIGNNTFASEIVANYKDVKGYSCVDLLNAGMRESGVYYLQIRGTTYWFLKVYCEQNVADGGWTVIHRRDDFGVPAENFNRDWSDYKNGFGDPGKEFWLGNENIYMLTNNDDYMLRVELEDFDGNKRYAQYSHFKIYSEAEYYKLEIDGYEGNAGDSLNDPWYGSNNSPFSTYNRDNDRSSLNCASMLKGGWWWKSCGRGLNGLYLHDPQDLTARQGIVWFRWRGWDYTLKRASMMIKPRGPSPTT</sequence>
<feature type="compositionally biased region" description="Pro residues" evidence="9">
    <location>
        <begin position="24"/>
        <end position="40"/>
    </location>
</feature>
<evidence type="ECO:0000256" key="2">
    <source>
        <dbReference type="ARBA" id="ARBA00022525"/>
    </source>
</evidence>
<protein>
    <recommendedName>
        <fullName evidence="11">Fibrinogen C-terminal domain-containing protein</fullName>
    </recommendedName>
</protein>
<dbReference type="GO" id="GO:0030246">
    <property type="term" value="F:carbohydrate binding"/>
    <property type="evidence" value="ECO:0007669"/>
    <property type="project" value="UniProtKB-ARBA"/>
</dbReference>
<dbReference type="AlphaFoldDB" id="A0ABD0TSJ6"/>
<keyword evidence="5" id="KW-1015">Disulfide bond</keyword>
<proteinExistence type="predicted"/>
<accession>A0ABD0TSJ6</accession>
<evidence type="ECO:0000256" key="10">
    <source>
        <dbReference type="SAM" id="SignalP"/>
    </source>
</evidence>
<name>A0ABD0TSJ6_LOXSC</name>
<dbReference type="InterPro" id="IPR014716">
    <property type="entry name" value="Fibrinogen_a/b/g_C_1"/>
</dbReference>
<dbReference type="InterPro" id="IPR002181">
    <property type="entry name" value="Fibrinogen_a/b/g_C_dom"/>
</dbReference>
<organism evidence="12 13">
    <name type="scientific">Loxostege sticticalis</name>
    <name type="common">Beet webworm moth</name>
    <dbReference type="NCBI Taxonomy" id="481309"/>
    <lineage>
        <taxon>Eukaryota</taxon>
        <taxon>Metazoa</taxon>
        <taxon>Ecdysozoa</taxon>
        <taxon>Arthropoda</taxon>
        <taxon>Hexapoda</taxon>
        <taxon>Insecta</taxon>
        <taxon>Pterygota</taxon>
        <taxon>Neoptera</taxon>
        <taxon>Endopterygota</taxon>
        <taxon>Lepidoptera</taxon>
        <taxon>Glossata</taxon>
        <taxon>Ditrysia</taxon>
        <taxon>Pyraloidea</taxon>
        <taxon>Crambidae</taxon>
        <taxon>Pyraustinae</taxon>
        <taxon>Loxostege</taxon>
    </lineage>
</organism>